<feature type="region of interest" description="Disordered" evidence="1">
    <location>
        <begin position="326"/>
        <end position="352"/>
    </location>
</feature>
<name>A0A0E0MGJ0_ORYPU</name>
<dbReference type="Pfam" id="PF12937">
    <property type="entry name" value="F-box-like"/>
    <property type="match status" value="1"/>
</dbReference>
<dbReference type="PANTHER" id="PTHR44586">
    <property type="entry name" value="F-BOX DOMAIN CONTAINING PROTEIN, EXPRESSED"/>
    <property type="match status" value="1"/>
</dbReference>
<dbReference type="Gene3D" id="1.20.1280.50">
    <property type="match status" value="1"/>
</dbReference>
<dbReference type="CDD" id="cd09917">
    <property type="entry name" value="F-box_SF"/>
    <property type="match status" value="1"/>
</dbReference>
<dbReference type="AlphaFoldDB" id="A0A0E0MGJ0"/>
<dbReference type="InterPro" id="IPR001810">
    <property type="entry name" value="F-box_dom"/>
</dbReference>
<dbReference type="Gramene" id="OPUNC11G14590.1">
    <property type="protein sequence ID" value="OPUNC11G14590.1"/>
    <property type="gene ID" value="OPUNC11G14590"/>
</dbReference>
<dbReference type="PANTHER" id="PTHR44586:SF6">
    <property type="entry name" value="OS11G0579600 PROTEIN"/>
    <property type="match status" value="1"/>
</dbReference>
<organism evidence="3">
    <name type="scientific">Oryza punctata</name>
    <name type="common">Red rice</name>
    <dbReference type="NCBI Taxonomy" id="4537"/>
    <lineage>
        <taxon>Eukaryota</taxon>
        <taxon>Viridiplantae</taxon>
        <taxon>Streptophyta</taxon>
        <taxon>Embryophyta</taxon>
        <taxon>Tracheophyta</taxon>
        <taxon>Spermatophyta</taxon>
        <taxon>Magnoliopsida</taxon>
        <taxon>Liliopsida</taxon>
        <taxon>Poales</taxon>
        <taxon>Poaceae</taxon>
        <taxon>BOP clade</taxon>
        <taxon>Oryzoideae</taxon>
        <taxon>Oryzeae</taxon>
        <taxon>Oryzinae</taxon>
        <taxon>Oryza</taxon>
    </lineage>
</organism>
<protein>
    <recommendedName>
        <fullName evidence="2">F-box domain-containing protein</fullName>
    </recommendedName>
</protein>
<feature type="compositionally biased region" description="Acidic residues" evidence="1">
    <location>
        <begin position="326"/>
        <end position="336"/>
    </location>
</feature>
<dbReference type="STRING" id="4537.A0A0E0MGJ0"/>
<dbReference type="InterPro" id="IPR036047">
    <property type="entry name" value="F-box-like_dom_sf"/>
</dbReference>
<reference evidence="3" key="2">
    <citation type="submission" date="2018-05" db="EMBL/GenBank/DDBJ databases">
        <title>OpunRS2 (Oryza punctata Reference Sequence Version 2).</title>
        <authorList>
            <person name="Zhang J."/>
            <person name="Kudrna D."/>
            <person name="Lee S."/>
            <person name="Talag J."/>
            <person name="Welchert J."/>
            <person name="Wing R.A."/>
        </authorList>
    </citation>
    <scope>NUCLEOTIDE SEQUENCE [LARGE SCALE GENOMIC DNA]</scope>
</reference>
<proteinExistence type="predicted"/>
<reference evidence="3" key="1">
    <citation type="submission" date="2015-04" db="UniProtKB">
        <authorList>
            <consortium name="EnsemblPlants"/>
        </authorList>
    </citation>
    <scope>IDENTIFICATION</scope>
</reference>
<dbReference type="EnsemblPlants" id="OPUNC11G14590.1">
    <property type="protein sequence ID" value="OPUNC11G14590.1"/>
    <property type="gene ID" value="OPUNC11G14590"/>
</dbReference>
<evidence type="ECO:0000259" key="2">
    <source>
        <dbReference type="PROSITE" id="PS50181"/>
    </source>
</evidence>
<sequence length="459" mass="52681">MDCMPKISILRDLTRCGQSLTKFFFVPPRLLPTIKSGRSTSTKTLPELPEDILISIFANLEIPDLVRAGSVCLSWHSAYVVSVYKFSLYKQPSQQTPCLLYTTEYGPDGESYMFLYSLAESKSYVLSSLPDPPIRSRHVIGSSHGWIITADSMSELHLLNPITGDQIALPPITTIEQIDPVYDDNGVLHRYRLAFFTGEDVDEQPRYYTTISCQEFRDIIFYKAILSADPSTGNYYVVLIHNPSSQLSFARGRDDKWTWLPQQHCFADCIFKDDQCGDLLQIWRGHKSLAEIEEPPLEDEEPLHEYEEPLHEDEEAMHEYEEPLYEDEEPLHEDEESLHQDGDTISELDSEPECHTQYTPRFEVYEVDFTEKMLVESTSLGEALLFLGQNQSFCLRDEKHPQLKANHIYFTHGARAIGVLDLENKICEKVLPEQPCSNWPGPVWMQLNPRKITSDSQNN</sequence>
<dbReference type="Pfam" id="PF03478">
    <property type="entry name" value="Beta-prop_KIB1-4"/>
    <property type="match status" value="1"/>
</dbReference>
<dbReference type="HOGENOM" id="CLU_019286_13_1_1"/>
<evidence type="ECO:0000313" key="3">
    <source>
        <dbReference type="EnsemblPlants" id="OPUNC11G14590.1"/>
    </source>
</evidence>
<evidence type="ECO:0000256" key="1">
    <source>
        <dbReference type="SAM" id="MobiDB-lite"/>
    </source>
</evidence>
<keyword evidence="4" id="KW-1185">Reference proteome</keyword>
<dbReference type="Proteomes" id="UP000026962">
    <property type="component" value="Chromosome 11"/>
</dbReference>
<dbReference type="eggNOG" id="ENOG502QS0H">
    <property type="taxonomic scope" value="Eukaryota"/>
</dbReference>
<feature type="domain" description="F-box" evidence="2">
    <location>
        <begin position="42"/>
        <end position="92"/>
    </location>
</feature>
<dbReference type="SUPFAM" id="SSF81383">
    <property type="entry name" value="F-box domain"/>
    <property type="match status" value="1"/>
</dbReference>
<dbReference type="InterPro" id="IPR005174">
    <property type="entry name" value="KIB1-4_b-propeller"/>
</dbReference>
<dbReference type="PROSITE" id="PS50181">
    <property type="entry name" value="FBOX"/>
    <property type="match status" value="1"/>
</dbReference>
<evidence type="ECO:0000313" key="4">
    <source>
        <dbReference type="Proteomes" id="UP000026962"/>
    </source>
</evidence>
<accession>A0A0E0MGJ0</accession>